<evidence type="ECO:0000256" key="1">
    <source>
        <dbReference type="ARBA" id="ARBA00004123"/>
    </source>
</evidence>
<evidence type="ECO:0000313" key="11">
    <source>
        <dbReference type="EMBL" id="KAK7388848.1"/>
    </source>
</evidence>
<dbReference type="PANTHER" id="PTHR31251">
    <property type="entry name" value="SQUAMOSA PROMOTER-BINDING-LIKE PROTEIN 4"/>
    <property type="match status" value="1"/>
</dbReference>
<proteinExistence type="predicted"/>
<dbReference type="InterPro" id="IPR044817">
    <property type="entry name" value="SBP-like"/>
</dbReference>
<accession>A0AAN9S758</accession>
<comment type="subcellular location">
    <subcellularLocation>
        <location evidence="1">Nucleus</location>
    </subcellularLocation>
</comment>
<dbReference type="PROSITE" id="PS51141">
    <property type="entry name" value="ZF_SBP"/>
    <property type="match status" value="1"/>
</dbReference>
<sequence>MCEWLLASMVDGGKERKGVPSDCLSPKIAAHNSNPFIFHAIQALHYSRVNSCFVLSNCLPPDLLLLHVMESWTYVPGEKECVSNDPLSPHTTIGKTKNSFLGWELKTPCGFSNEMLGLSQHNIENQGFEELSFPEMLGKHLSDDLIGSVPTSRKVDGRQHQQHSDRIIGTVVDAPSGFYQKGDSNSKLSNSNSLIDLKLGRFADHGDFTDPAFSKVLSSSESSTPPKRVRASGLHSQNAYCQVYGCNKDLSSCKDYHKRHKVCEVHSKTATVIVNGIEQRFCQQCSRFHLLAEFDDGKRSCRKRLAGHNERRRKPQMGIHPGKSGRLLQPCGDSRLQGTMLTSSFIRPEMLPSGVMCSEKYGMNGFWRPIKAENGAGFRHLSSVPVTNGHSQSRSLFPSYNGKQFPFLHENGATSTTGSIFCESNSHYPPALGTQNSGLRPVFQDTVGNEDFNVFDTASTVQGLSGISDSCCALSLLSSQSQNSSSQSSGIPLAHSLVIPSSHSHHYNMSHVSEKIGISSRTSSSRVSDSFPSELNHADGSHLSPVLISDSNDIVNFDMADGIFQGSDFMNVKDRLSCEDGATIDLLQLSSQLQRVEHERQSLQVKQENDSSCTLRIT</sequence>
<evidence type="ECO:0000256" key="8">
    <source>
        <dbReference type="ARBA" id="ARBA00023242"/>
    </source>
</evidence>
<dbReference type="SUPFAM" id="SSF103612">
    <property type="entry name" value="SBT domain"/>
    <property type="match status" value="1"/>
</dbReference>
<dbReference type="Pfam" id="PF03110">
    <property type="entry name" value="SBP"/>
    <property type="match status" value="1"/>
</dbReference>
<dbReference type="Gene3D" id="4.10.1100.10">
    <property type="entry name" value="Transcription factor, SBP-box domain"/>
    <property type="match status" value="1"/>
</dbReference>
<evidence type="ECO:0000256" key="3">
    <source>
        <dbReference type="ARBA" id="ARBA00022771"/>
    </source>
</evidence>
<keyword evidence="8" id="KW-0539">Nucleus</keyword>
<comment type="caution">
    <text evidence="11">The sequence shown here is derived from an EMBL/GenBank/DDBJ whole genome shotgun (WGS) entry which is preliminary data.</text>
</comment>
<feature type="domain" description="SBP-type" evidence="10">
    <location>
        <begin position="238"/>
        <end position="315"/>
    </location>
</feature>
<dbReference type="AlphaFoldDB" id="A0AAN9S758"/>
<dbReference type="GO" id="GO:0008270">
    <property type="term" value="F:zinc ion binding"/>
    <property type="evidence" value="ECO:0007669"/>
    <property type="project" value="UniProtKB-KW"/>
</dbReference>
<dbReference type="Proteomes" id="UP001386955">
    <property type="component" value="Unassembled WGS sequence"/>
</dbReference>
<name>A0AAN9S758_PSOTE</name>
<keyword evidence="7" id="KW-0804">Transcription</keyword>
<protein>
    <recommendedName>
        <fullName evidence="10">SBP-type domain-containing protein</fullName>
    </recommendedName>
</protein>
<dbReference type="GO" id="GO:0003677">
    <property type="term" value="F:DNA binding"/>
    <property type="evidence" value="ECO:0007669"/>
    <property type="project" value="UniProtKB-KW"/>
</dbReference>
<dbReference type="GO" id="GO:0005634">
    <property type="term" value="C:nucleus"/>
    <property type="evidence" value="ECO:0007669"/>
    <property type="project" value="UniProtKB-SubCell"/>
</dbReference>
<evidence type="ECO:0000256" key="5">
    <source>
        <dbReference type="ARBA" id="ARBA00023015"/>
    </source>
</evidence>
<gene>
    <name evidence="11" type="ORF">VNO78_23675</name>
</gene>
<evidence type="ECO:0000256" key="4">
    <source>
        <dbReference type="ARBA" id="ARBA00022833"/>
    </source>
</evidence>
<keyword evidence="12" id="KW-1185">Reference proteome</keyword>
<evidence type="ECO:0000256" key="6">
    <source>
        <dbReference type="ARBA" id="ARBA00023125"/>
    </source>
</evidence>
<dbReference type="EMBL" id="JAYMYS010000006">
    <property type="protein sequence ID" value="KAK7388848.1"/>
    <property type="molecule type" value="Genomic_DNA"/>
</dbReference>
<dbReference type="InterPro" id="IPR036893">
    <property type="entry name" value="SBP_sf"/>
</dbReference>
<keyword evidence="5" id="KW-0805">Transcription regulation</keyword>
<keyword evidence="6" id="KW-0238">DNA-binding</keyword>
<keyword evidence="2" id="KW-0479">Metal-binding</keyword>
<organism evidence="11 12">
    <name type="scientific">Psophocarpus tetragonolobus</name>
    <name type="common">Winged bean</name>
    <name type="synonym">Dolichos tetragonolobus</name>
    <dbReference type="NCBI Taxonomy" id="3891"/>
    <lineage>
        <taxon>Eukaryota</taxon>
        <taxon>Viridiplantae</taxon>
        <taxon>Streptophyta</taxon>
        <taxon>Embryophyta</taxon>
        <taxon>Tracheophyta</taxon>
        <taxon>Spermatophyta</taxon>
        <taxon>Magnoliopsida</taxon>
        <taxon>eudicotyledons</taxon>
        <taxon>Gunneridae</taxon>
        <taxon>Pentapetalae</taxon>
        <taxon>rosids</taxon>
        <taxon>fabids</taxon>
        <taxon>Fabales</taxon>
        <taxon>Fabaceae</taxon>
        <taxon>Papilionoideae</taxon>
        <taxon>50 kb inversion clade</taxon>
        <taxon>NPAAA clade</taxon>
        <taxon>indigoferoid/millettioid clade</taxon>
        <taxon>Phaseoleae</taxon>
        <taxon>Psophocarpus</taxon>
    </lineage>
</organism>
<keyword evidence="4" id="KW-0862">Zinc</keyword>
<reference evidence="11 12" key="1">
    <citation type="submission" date="2024-01" db="EMBL/GenBank/DDBJ databases">
        <title>The genomes of 5 underutilized Papilionoideae crops provide insights into root nodulation and disease resistanc.</title>
        <authorList>
            <person name="Jiang F."/>
        </authorList>
    </citation>
    <scope>NUCLEOTIDE SEQUENCE [LARGE SCALE GENOMIC DNA]</scope>
    <source>
        <strain evidence="11">DUOXIRENSHENG_FW03</strain>
        <tissue evidence="11">Leaves</tissue>
    </source>
</reference>
<evidence type="ECO:0000313" key="12">
    <source>
        <dbReference type="Proteomes" id="UP001386955"/>
    </source>
</evidence>
<evidence type="ECO:0000256" key="7">
    <source>
        <dbReference type="ARBA" id="ARBA00023163"/>
    </source>
</evidence>
<evidence type="ECO:0000256" key="2">
    <source>
        <dbReference type="ARBA" id="ARBA00022723"/>
    </source>
</evidence>
<dbReference type="PANTHER" id="PTHR31251:SF160">
    <property type="entry name" value="SBP-TYPE DOMAIN-CONTAINING PROTEIN"/>
    <property type="match status" value="1"/>
</dbReference>
<evidence type="ECO:0000256" key="9">
    <source>
        <dbReference type="PROSITE-ProRule" id="PRU00470"/>
    </source>
</evidence>
<evidence type="ECO:0000259" key="10">
    <source>
        <dbReference type="PROSITE" id="PS51141"/>
    </source>
</evidence>
<dbReference type="FunFam" id="4.10.1100.10:FF:000001">
    <property type="entry name" value="Squamosa promoter-binding-like protein 14"/>
    <property type="match status" value="1"/>
</dbReference>
<keyword evidence="3 9" id="KW-0863">Zinc-finger</keyword>
<dbReference type="InterPro" id="IPR004333">
    <property type="entry name" value="SBP_dom"/>
</dbReference>